<dbReference type="Pfam" id="PF25037">
    <property type="entry name" value="VPS13_C"/>
    <property type="match status" value="1"/>
</dbReference>
<accession>A0ABV0RUY3</accession>
<evidence type="ECO:0000313" key="2">
    <source>
        <dbReference type="EMBL" id="MEQ2212087.1"/>
    </source>
</evidence>
<feature type="domain" description="Intermembrane lipid transfer protein VPS13-like C-terminal" evidence="1">
    <location>
        <begin position="11"/>
        <end position="37"/>
    </location>
</feature>
<keyword evidence="3" id="KW-1185">Reference proteome</keyword>
<dbReference type="EMBL" id="JAHRIN010059408">
    <property type="protein sequence ID" value="MEQ2212087.1"/>
    <property type="molecule type" value="Genomic_DNA"/>
</dbReference>
<dbReference type="Proteomes" id="UP001434883">
    <property type="component" value="Unassembled WGS sequence"/>
</dbReference>
<comment type="caution">
    <text evidence="2">The sequence shown here is derived from an EMBL/GenBank/DDBJ whole genome shotgun (WGS) entry which is preliminary data.</text>
</comment>
<sequence>AAGTSQDVVSLRPPRFIHEDGVIRPYKEQEGIGSQMLLVRVHCTLESLLSYLSVKFLNSDTLSDTPFFT</sequence>
<protein>
    <recommendedName>
        <fullName evidence="1">Intermembrane lipid transfer protein VPS13-like C-terminal domain-containing protein</fullName>
    </recommendedName>
</protein>
<gene>
    <name evidence="2" type="ORF">XENOCAPTIV_024935</name>
</gene>
<evidence type="ECO:0000259" key="1">
    <source>
        <dbReference type="Pfam" id="PF25037"/>
    </source>
</evidence>
<proteinExistence type="predicted"/>
<reference evidence="2 3" key="1">
    <citation type="submission" date="2021-06" db="EMBL/GenBank/DDBJ databases">
        <authorList>
            <person name="Palmer J.M."/>
        </authorList>
    </citation>
    <scope>NUCLEOTIDE SEQUENCE [LARGE SCALE GENOMIC DNA]</scope>
    <source>
        <strain evidence="2 3">XC_2019</strain>
        <tissue evidence="2">Muscle</tissue>
    </source>
</reference>
<feature type="non-terminal residue" evidence="2">
    <location>
        <position position="1"/>
    </location>
</feature>
<evidence type="ECO:0000313" key="3">
    <source>
        <dbReference type="Proteomes" id="UP001434883"/>
    </source>
</evidence>
<name>A0ABV0RUY3_9TELE</name>
<organism evidence="2 3">
    <name type="scientific">Xenoophorus captivus</name>
    <dbReference type="NCBI Taxonomy" id="1517983"/>
    <lineage>
        <taxon>Eukaryota</taxon>
        <taxon>Metazoa</taxon>
        <taxon>Chordata</taxon>
        <taxon>Craniata</taxon>
        <taxon>Vertebrata</taxon>
        <taxon>Euteleostomi</taxon>
        <taxon>Actinopterygii</taxon>
        <taxon>Neopterygii</taxon>
        <taxon>Teleostei</taxon>
        <taxon>Neoteleostei</taxon>
        <taxon>Acanthomorphata</taxon>
        <taxon>Ovalentaria</taxon>
        <taxon>Atherinomorphae</taxon>
        <taxon>Cyprinodontiformes</taxon>
        <taxon>Goodeidae</taxon>
        <taxon>Xenoophorus</taxon>
    </lineage>
</organism>
<dbReference type="InterPro" id="IPR056748">
    <property type="entry name" value="VPS13-like_C"/>
</dbReference>